<evidence type="ECO:0000313" key="11">
    <source>
        <dbReference type="Proteomes" id="UP000316495"/>
    </source>
</evidence>
<evidence type="ECO:0000256" key="4">
    <source>
        <dbReference type="ARBA" id="ARBA00022723"/>
    </source>
</evidence>
<dbReference type="SUPFAM" id="SSF53738">
    <property type="entry name" value="Phosphoglucomutase, first 3 domains"/>
    <property type="match status" value="3"/>
</dbReference>
<dbReference type="Pfam" id="PF02878">
    <property type="entry name" value="PGM_PMM_I"/>
    <property type="match status" value="1"/>
</dbReference>
<evidence type="ECO:0000256" key="2">
    <source>
        <dbReference type="ARBA" id="ARBA00010231"/>
    </source>
</evidence>
<feature type="domain" description="Alpha-D-phosphohexomutase alpha/beta/alpha" evidence="9">
    <location>
        <begin position="155"/>
        <end position="254"/>
    </location>
</feature>
<evidence type="ECO:0000256" key="7">
    <source>
        <dbReference type="RuleBase" id="RU004326"/>
    </source>
</evidence>
<accession>A0A554LLE1</accession>
<evidence type="ECO:0000256" key="5">
    <source>
        <dbReference type="ARBA" id="ARBA00022842"/>
    </source>
</evidence>
<dbReference type="InterPro" id="IPR016066">
    <property type="entry name" value="A-D-PHexomutase_CS"/>
</dbReference>
<feature type="non-terminal residue" evidence="10">
    <location>
        <position position="319"/>
    </location>
</feature>
<dbReference type="Pfam" id="PF02879">
    <property type="entry name" value="PGM_PMM_II"/>
    <property type="match status" value="1"/>
</dbReference>
<evidence type="ECO:0000256" key="3">
    <source>
        <dbReference type="ARBA" id="ARBA00022553"/>
    </source>
</evidence>
<protein>
    <submittedName>
        <fullName evidence="10">Phosphomannomutase</fullName>
    </submittedName>
</protein>
<keyword evidence="3" id="KW-0597">Phosphoprotein</keyword>
<dbReference type="PRINTS" id="PR00509">
    <property type="entry name" value="PGMPMM"/>
</dbReference>
<dbReference type="PANTHER" id="PTHR43771">
    <property type="entry name" value="PHOSPHOMANNOMUTASE"/>
    <property type="match status" value="1"/>
</dbReference>
<keyword evidence="5 7" id="KW-0460">Magnesium</keyword>
<evidence type="ECO:0000256" key="6">
    <source>
        <dbReference type="ARBA" id="ARBA00023235"/>
    </source>
</evidence>
<keyword evidence="6" id="KW-0413">Isomerase</keyword>
<gene>
    <name evidence="10" type="ORF">Athens101428_576</name>
</gene>
<dbReference type="InterPro" id="IPR016055">
    <property type="entry name" value="A-D-PHexomutase_a/b/a-I/II/III"/>
</dbReference>
<comment type="similarity">
    <text evidence="2 7">Belongs to the phosphohexose mutase family.</text>
</comment>
<comment type="caution">
    <text evidence="10">The sequence shown here is derived from an EMBL/GenBank/DDBJ whole genome shotgun (WGS) entry which is preliminary data.</text>
</comment>
<dbReference type="InterPro" id="IPR005845">
    <property type="entry name" value="A-D-PHexomutase_a/b/a-II"/>
</dbReference>
<dbReference type="AlphaFoldDB" id="A0A554LLE1"/>
<dbReference type="PROSITE" id="PS00710">
    <property type="entry name" value="PGM_PMM"/>
    <property type="match status" value="1"/>
</dbReference>
<keyword evidence="4 7" id="KW-0479">Metal-binding</keyword>
<comment type="cofactor">
    <cofactor evidence="1">
        <name>Mg(2+)</name>
        <dbReference type="ChEBI" id="CHEBI:18420"/>
    </cofactor>
</comment>
<dbReference type="GO" id="GO:0016868">
    <property type="term" value="F:intramolecular phosphotransferase activity"/>
    <property type="evidence" value="ECO:0007669"/>
    <property type="project" value="InterPro"/>
</dbReference>
<dbReference type="EMBL" id="VMGN01000032">
    <property type="protein sequence ID" value="TSC93696.1"/>
    <property type="molecule type" value="Genomic_DNA"/>
</dbReference>
<dbReference type="InterPro" id="IPR005841">
    <property type="entry name" value="Alpha-D-phosphohexomutase_SF"/>
</dbReference>
<proteinExistence type="inferred from homology"/>
<dbReference type="PANTHER" id="PTHR43771:SF1">
    <property type="entry name" value="PHOSPHOMANNOMUTASE"/>
    <property type="match status" value="1"/>
</dbReference>
<organism evidence="10 11">
    <name type="scientific">Candidatus Berkelbacteria bacterium Athens1014_28</name>
    <dbReference type="NCBI Taxonomy" id="2017145"/>
    <lineage>
        <taxon>Bacteria</taxon>
        <taxon>Candidatus Berkelbacteria</taxon>
    </lineage>
</organism>
<dbReference type="GO" id="GO:0005975">
    <property type="term" value="P:carbohydrate metabolic process"/>
    <property type="evidence" value="ECO:0007669"/>
    <property type="project" value="InterPro"/>
</dbReference>
<evidence type="ECO:0000313" key="10">
    <source>
        <dbReference type="EMBL" id="TSC93696.1"/>
    </source>
</evidence>
<evidence type="ECO:0000256" key="1">
    <source>
        <dbReference type="ARBA" id="ARBA00001946"/>
    </source>
</evidence>
<dbReference type="Gene3D" id="3.40.120.10">
    <property type="entry name" value="Alpha-D-Glucose-1,6-Bisphosphate, subunit A, domain 3"/>
    <property type="match status" value="3"/>
</dbReference>
<reference evidence="10 11" key="1">
    <citation type="submission" date="2017-07" db="EMBL/GenBank/DDBJ databases">
        <title>Mechanisms for carbon and nitrogen cycling indicate functional differentiation within the Candidate Phyla Radiation.</title>
        <authorList>
            <person name="Danczak R.E."/>
            <person name="Johnston M.D."/>
            <person name="Kenah C."/>
            <person name="Slattery M."/>
            <person name="Wrighton K.C."/>
            <person name="Wilkins M.J."/>
        </authorList>
    </citation>
    <scope>NUCLEOTIDE SEQUENCE [LARGE SCALE GENOMIC DNA]</scope>
    <source>
        <strain evidence="10">Athens1014_28</strain>
    </source>
</reference>
<evidence type="ECO:0000259" key="9">
    <source>
        <dbReference type="Pfam" id="PF02879"/>
    </source>
</evidence>
<dbReference type="GO" id="GO:0000287">
    <property type="term" value="F:magnesium ion binding"/>
    <property type="evidence" value="ECO:0007669"/>
    <property type="project" value="InterPro"/>
</dbReference>
<dbReference type="InterPro" id="IPR005844">
    <property type="entry name" value="A-D-PHexomutase_a/b/a-I"/>
</dbReference>
<feature type="domain" description="Alpha-D-phosphohexomutase alpha/beta/alpha" evidence="8">
    <location>
        <begin position="6"/>
        <end position="119"/>
    </location>
</feature>
<dbReference type="Proteomes" id="UP000316495">
    <property type="component" value="Unassembled WGS sequence"/>
</dbReference>
<sequence>MKIDQKIFKTYDIRGIYPEEINITAIEKIAYAQAKYLNLKNVVLGYDARNSSPEFYEVAKKTFISQGVDVFDIGMVPIEVLYFTCGSKNTDGGFYISASHNPREYNGVKLIREEAKPLTSGSGLEEVKKVALNTSDILLPENVGKVVEIDPWDDYLKKVFLITDAEKIKPIKIICDASNGVAGIALEKIAEKLPVEIIKLNFNPDGNFPNHQPNPLLENCRKQVSDECKKHSDISLAAIFDGDADRVAFLDENGDFIDTDYTSALVTKILLGKNHGQSIVFDLRRGWAIKDQTEILGSKFFPAKSGYPFIKQKMRQVDA</sequence>
<evidence type="ECO:0000259" key="8">
    <source>
        <dbReference type="Pfam" id="PF02878"/>
    </source>
</evidence>
<name>A0A554LLE1_9BACT</name>